<organism evidence="14 15">
    <name type="scientific">Prosthecobacter vanneervenii</name>
    <dbReference type="NCBI Taxonomy" id="48466"/>
    <lineage>
        <taxon>Bacteria</taxon>
        <taxon>Pseudomonadati</taxon>
        <taxon>Verrucomicrobiota</taxon>
        <taxon>Verrucomicrobiia</taxon>
        <taxon>Verrucomicrobiales</taxon>
        <taxon>Verrucomicrobiaceae</taxon>
        <taxon>Prosthecobacter</taxon>
    </lineage>
</organism>
<evidence type="ECO:0000313" key="15">
    <source>
        <dbReference type="Proteomes" id="UP000590740"/>
    </source>
</evidence>
<dbReference type="InterPro" id="IPR036950">
    <property type="entry name" value="PBP_transglycosylase"/>
</dbReference>
<name>A0A7W7YD74_9BACT</name>
<dbReference type="InterPro" id="IPR011815">
    <property type="entry name" value="PBP_1c"/>
</dbReference>
<comment type="caution">
    <text evidence="14">The sequence shown here is derived from an EMBL/GenBank/DDBJ whole genome shotgun (WGS) entry which is preliminary data.</text>
</comment>
<dbReference type="GO" id="GO:0004180">
    <property type="term" value="F:carboxypeptidase activity"/>
    <property type="evidence" value="ECO:0007669"/>
    <property type="project" value="UniProtKB-KW"/>
</dbReference>
<keyword evidence="9" id="KW-0511">Multifunctional enzyme</keyword>
<dbReference type="Pfam" id="PF00905">
    <property type="entry name" value="Transpeptidase"/>
    <property type="match status" value="1"/>
</dbReference>
<dbReference type="AlphaFoldDB" id="A0A7W7YD74"/>
<dbReference type="InterPro" id="IPR001460">
    <property type="entry name" value="PCN-bd_Tpept"/>
</dbReference>
<evidence type="ECO:0000256" key="4">
    <source>
        <dbReference type="ARBA" id="ARBA00022645"/>
    </source>
</evidence>
<dbReference type="EC" id="2.4.99.28" evidence="10"/>
<evidence type="ECO:0000256" key="9">
    <source>
        <dbReference type="ARBA" id="ARBA00023268"/>
    </source>
</evidence>
<evidence type="ECO:0000256" key="11">
    <source>
        <dbReference type="ARBA" id="ARBA00049902"/>
    </source>
</evidence>
<sequence length="751" mass="82635">MRRRWKLMLLSLPILAAGGWWGLPWVVRMPEALLRPPPASTLYLARDGTPLRHLLNADGTRSAPPVSYAEIPPHLVQALLAAEDKRFFSHGGIDLLAIARAAWSNVRSHRIVSGASTLHQQLIKNTTPQHGRRTLWVKITEALRARRLAMTWSREEVLAAYANRVSFGNLMTGAATAASGYFHKPLGDLTPAECALLAALPQSPARLNPFRNLPGVLPRQRHILDKMHALHWLSDEQHRVALDQKIVLQRFSGGFEAPHAVEMLHGAVQDGTVRTTLDATLQQHIETIIAQRLEALKGRHVSHAAVVVIENASGAVLALAGSRDFFAKDGGQLNGAWAAHSPGSAMKPFTYLLAFERGATPASIVADLPVEFATASGTYRPENYSLRNYGPMTYRQALGNSLNISAVRVLDSIGGAETLLPRLRELGLTTLNEDAAHYGLGLTIGNASVRLVELANAYACLARLGRFKPWTLLQNTPDAEERRLLGENESWLIADILSDNQAREMAFGSWSVIRLPFRCAVKTGTSSTFRDNWTLGYTPEYTVGVWAGNFDNTPMQDVSGVTGAGPIFRDVMLHLHEKHAATWYDMPQGITHTRIDPRTGRRLTPQTPPARMSREEYFVAGQLPPLAQAADYDAKGRAILPRDYAAWVASSANWLGDLVTTAESEDRPALRITNPIPGTVIILDPDIRNNGSRLLLQAVGLERVRWSCKTLELRDDGGHTFAILKPGRHEIEARDEASGLSARTFVIVREE</sequence>
<dbReference type="PANTHER" id="PTHR32282:SF15">
    <property type="entry name" value="PENICILLIN-BINDING PROTEIN 1C"/>
    <property type="match status" value="1"/>
</dbReference>
<evidence type="ECO:0000256" key="8">
    <source>
        <dbReference type="ARBA" id="ARBA00022801"/>
    </source>
</evidence>
<evidence type="ECO:0000256" key="7">
    <source>
        <dbReference type="ARBA" id="ARBA00022679"/>
    </source>
</evidence>
<comment type="similarity">
    <text evidence="2">In the C-terminal section; belongs to the transpeptidase family.</text>
</comment>
<dbReference type="Pfam" id="PF00912">
    <property type="entry name" value="Transgly"/>
    <property type="match status" value="1"/>
</dbReference>
<keyword evidence="15" id="KW-1185">Reference proteome</keyword>
<comment type="catalytic activity">
    <reaction evidence="11">
        <text>[GlcNAc-(1-&gt;4)-Mur2Ac(oyl-L-Ala-gamma-D-Glu-L-Lys-D-Ala-D-Ala)](n)-di-trans,octa-cis-undecaprenyl diphosphate + beta-D-GlcNAc-(1-&gt;4)-Mur2Ac(oyl-L-Ala-gamma-D-Glu-L-Lys-D-Ala-D-Ala)-di-trans,octa-cis-undecaprenyl diphosphate = [GlcNAc-(1-&gt;4)-Mur2Ac(oyl-L-Ala-gamma-D-Glu-L-Lys-D-Ala-D-Ala)](n+1)-di-trans,octa-cis-undecaprenyl diphosphate + di-trans,octa-cis-undecaprenyl diphosphate + H(+)</text>
        <dbReference type="Rhea" id="RHEA:23708"/>
        <dbReference type="Rhea" id="RHEA-COMP:9602"/>
        <dbReference type="Rhea" id="RHEA-COMP:9603"/>
        <dbReference type="ChEBI" id="CHEBI:15378"/>
        <dbReference type="ChEBI" id="CHEBI:58405"/>
        <dbReference type="ChEBI" id="CHEBI:60033"/>
        <dbReference type="ChEBI" id="CHEBI:78435"/>
        <dbReference type="EC" id="2.4.99.28"/>
    </reaction>
</comment>
<comment type="similarity">
    <text evidence="3">In the N-terminal section; belongs to the glycosyltransferase 51 family.</text>
</comment>
<dbReference type="GO" id="GO:0009252">
    <property type="term" value="P:peptidoglycan biosynthetic process"/>
    <property type="evidence" value="ECO:0007669"/>
    <property type="project" value="InterPro"/>
</dbReference>
<dbReference type="GO" id="GO:0006508">
    <property type="term" value="P:proteolysis"/>
    <property type="evidence" value="ECO:0007669"/>
    <property type="project" value="UniProtKB-KW"/>
</dbReference>
<keyword evidence="7 14" id="KW-0808">Transferase</keyword>
<evidence type="ECO:0000256" key="1">
    <source>
        <dbReference type="ARBA" id="ARBA00004752"/>
    </source>
</evidence>
<evidence type="ECO:0000256" key="2">
    <source>
        <dbReference type="ARBA" id="ARBA00007090"/>
    </source>
</evidence>
<dbReference type="RefSeq" id="WP_184341067.1">
    <property type="nucleotide sequence ID" value="NZ_JACHIG010000007.1"/>
</dbReference>
<dbReference type="PANTHER" id="PTHR32282">
    <property type="entry name" value="BINDING PROTEIN TRANSPEPTIDASE, PUTATIVE-RELATED"/>
    <property type="match status" value="1"/>
</dbReference>
<feature type="domain" description="Glycosyl transferase family 51" evidence="13">
    <location>
        <begin position="60"/>
        <end position="228"/>
    </location>
</feature>
<dbReference type="SUPFAM" id="SSF56601">
    <property type="entry name" value="beta-lactamase/transpeptidase-like"/>
    <property type="match status" value="1"/>
</dbReference>
<evidence type="ECO:0000256" key="6">
    <source>
        <dbReference type="ARBA" id="ARBA00022676"/>
    </source>
</evidence>
<evidence type="ECO:0000313" key="14">
    <source>
        <dbReference type="EMBL" id="MBB5033852.1"/>
    </source>
</evidence>
<evidence type="ECO:0000256" key="3">
    <source>
        <dbReference type="ARBA" id="ARBA00007739"/>
    </source>
</evidence>
<evidence type="ECO:0000259" key="13">
    <source>
        <dbReference type="Pfam" id="PF00912"/>
    </source>
</evidence>
<accession>A0A7W7YD74</accession>
<dbReference type="GO" id="GO:0030288">
    <property type="term" value="C:outer membrane-bounded periplasmic space"/>
    <property type="evidence" value="ECO:0007669"/>
    <property type="project" value="TreeGrafter"/>
</dbReference>
<dbReference type="Proteomes" id="UP000590740">
    <property type="component" value="Unassembled WGS sequence"/>
</dbReference>
<keyword evidence="4" id="KW-0121">Carboxypeptidase</keyword>
<keyword evidence="5" id="KW-0645">Protease</keyword>
<dbReference type="InterPro" id="IPR023346">
    <property type="entry name" value="Lysozyme-like_dom_sf"/>
</dbReference>
<dbReference type="SUPFAM" id="SSF53955">
    <property type="entry name" value="Lysozyme-like"/>
    <property type="match status" value="1"/>
</dbReference>
<dbReference type="NCBIfam" id="TIGR02073">
    <property type="entry name" value="PBP_1c"/>
    <property type="match status" value="1"/>
</dbReference>
<feature type="domain" description="Penicillin-binding protein transpeptidase" evidence="12">
    <location>
        <begin position="305"/>
        <end position="572"/>
    </location>
</feature>
<dbReference type="GO" id="GO:0008658">
    <property type="term" value="F:penicillin binding"/>
    <property type="evidence" value="ECO:0007669"/>
    <property type="project" value="InterPro"/>
</dbReference>
<dbReference type="InterPro" id="IPR050396">
    <property type="entry name" value="Glycosyltr_51/Transpeptidase"/>
</dbReference>
<evidence type="ECO:0000259" key="12">
    <source>
        <dbReference type="Pfam" id="PF00905"/>
    </source>
</evidence>
<proteinExistence type="inferred from homology"/>
<keyword evidence="8" id="KW-0378">Hydrolase</keyword>
<dbReference type="Gene3D" id="3.40.710.10">
    <property type="entry name" value="DD-peptidase/beta-lactamase superfamily"/>
    <property type="match status" value="1"/>
</dbReference>
<dbReference type="GO" id="GO:0008955">
    <property type="term" value="F:peptidoglycan glycosyltransferase activity"/>
    <property type="evidence" value="ECO:0007669"/>
    <property type="project" value="UniProtKB-EC"/>
</dbReference>
<gene>
    <name evidence="14" type="ORF">HNQ65_003442</name>
</gene>
<evidence type="ECO:0000256" key="5">
    <source>
        <dbReference type="ARBA" id="ARBA00022670"/>
    </source>
</evidence>
<dbReference type="EMBL" id="JACHIG010000007">
    <property type="protein sequence ID" value="MBB5033852.1"/>
    <property type="molecule type" value="Genomic_DNA"/>
</dbReference>
<evidence type="ECO:0000256" key="10">
    <source>
        <dbReference type="ARBA" id="ARBA00044770"/>
    </source>
</evidence>
<comment type="pathway">
    <text evidence="1">Cell wall biogenesis; peptidoglycan biosynthesis.</text>
</comment>
<reference evidence="14 15" key="1">
    <citation type="submission" date="2020-08" db="EMBL/GenBank/DDBJ databases">
        <title>Genomic Encyclopedia of Type Strains, Phase IV (KMG-IV): sequencing the most valuable type-strain genomes for metagenomic binning, comparative biology and taxonomic classification.</title>
        <authorList>
            <person name="Goeker M."/>
        </authorList>
    </citation>
    <scope>NUCLEOTIDE SEQUENCE [LARGE SCALE GENOMIC DNA]</scope>
    <source>
        <strain evidence="14 15">DSM 12252</strain>
    </source>
</reference>
<protein>
    <recommendedName>
        <fullName evidence="10">peptidoglycan glycosyltransferase</fullName>
        <ecNumber evidence="10">2.4.99.28</ecNumber>
    </recommendedName>
</protein>
<dbReference type="InterPro" id="IPR012338">
    <property type="entry name" value="Beta-lactam/transpept-like"/>
</dbReference>
<dbReference type="InterPro" id="IPR001264">
    <property type="entry name" value="Glyco_trans_51"/>
</dbReference>
<keyword evidence="6 14" id="KW-0328">Glycosyltransferase</keyword>
<dbReference type="Gene3D" id="1.10.3810.10">
    <property type="entry name" value="Biosynthetic peptidoglycan transglycosylase-like"/>
    <property type="match status" value="1"/>
</dbReference>